<dbReference type="EMBL" id="JAAZNV010000006">
    <property type="protein sequence ID" value="NMB91443.1"/>
    <property type="molecule type" value="Genomic_DNA"/>
</dbReference>
<accession>A0A7X9HS97</accession>
<dbReference type="InterPro" id="IPR035987">
    <property type="entry name" value="Ribosomal_uS8_sf"/>
</dbReference>
<comment type="function">
    <text evidence="5">One of the primary rRNA binding proteins, it binds directly to 16S rRNA central domain where it helps coordinate assembly of the platform of the 30S subunit.</text>
</comment>
<evidence type="ECO:0000313" key="8">
    <source>
        <dbReference type="Proteomes" id="UP000590542"/>
    </source>
</evidence>
<evidence type="ECO:0000256" key="5">
    <source>
        <dbReference type="HAMAP-Rule" id="MF_01302"/>
    </source>
</evidence>
<organism evidence="7 8">
    <name type="scientific">candidate division WWE3 bacterium</name>
    <dbReference type="NCBI Taxonomy" id="2053526"/>
    <lineage>
        <taxon>Bacteria</taxon>
        <taxon>Katanobacteria</taxon>
    </lineage>
</organism>
<evidence type="ECO:0000256" key="2">
    <source>
        <dbReference type="ARBA" id="ARBA00022980"/>
    </source>
</evidence>
<gene>
    <name evidence="5 7" type="primary">rpsH</name>
    <name evidence="7" type="ORF">GYA37_01185</name>
</gene>
<evidence type="ECO:0000256" key="6">
    <source>
        <dbReference type="RuleBase" id="RU003660"/>
    </source>
</evidence>
<dbReference type="GO" id="GO:0003735">
    <property type="term" value="F:structural constituent of ribosome"/>
    <property type="evidence" value="ECO:0007669"/>
    <property type="project" value="InterPro"/>
</dbReference>
<dbReference type="HAMAP" id="MF_01302_B">
    <property type="entry name" value="Ribosomal_uS8_B"/>
    <property type="match status" value="1"/>
</dbReference>
<keyword evidence="5" id="KW-0694">RNA-binding</keyword>
<dbReference type="GO" id="GO:1990904">
    <property type="term" value="C:ribonucleoprotein complex"/>
    <property type="evidence" value="ECO:0007669"/>
    <property type="project" value="UniProtKB-KW"/>
</dbReference>
<dbReference type="GO" id="GO:0005737">
    <property type="term" value="C:cytoplasm"/>
    <property type="evidence" value="ECO:0007669"/>
    <property type="project" value="UniProtKB-ARBA"/>
</dbReference>
<dbReference type="GO" id="GO:0006412">
    <property type="term" value="P:translation"/>
    <property type="evidence" value="ECO:0007669"/>
    <property type="project" value="UniProtKB-UniRule"/>
</dbReference>
<evidence type="ECO:0000256" key="1">
    <source>
        <dbReference type="ARBA" id="ARBA00006471"/>
    </source>
</evidence>
<name>A0A7X9HS97_UNCKA</name>
<dbReference type="Gene3D" id="3.30.1490.10">
    <property type="match status" value="1"/>
</dbReference>
<evidence type="ECO:0000256" key="4">
    <source>
        <dbReference type="ARBA" id="ARBA00035258"/>
    </source>
</evidence>
<dbReference type="Pfam" id="PF00410">
    <property type="entry name" value="Ribosomal_S8"/>
    <property type="match status" value="1"/>
</dbReference>
<keyword evidence="3 5" id="KW-0687">Ribonucleoprotein</keyword>
<proteinExistence type="inferred from homology"/>
<dbReference type="PROSITE" id="PS00053">
    <property type="entry name" value="RIBOSOMAL_S8"/>
    <property type="match status" value="1"/>
</dbReference>
<comment type="subunit">
    <text evidence="5">Part of the 30S ribosomal subunit. Contacts proteins S5 and S12.</text>
</comment>
<dbReference type="NCBIfam" id="NF001109">
    <property type="entry name" value="PRK00136.1"/>
    <property type="match status" value="1"/>
</dbReference>
<dbReference type="InterPro" id="IPR000630">
    <property type="entry name" value="Ribosomal_uS8"/>
</dbReference>
<keyword evidence="2 5" id="KW-0689">Ribosomal protein</keyword>
<reference evidence="7 8" key="1">
    <citation type="journal article" date="2020" name="Biotechnol. Biofuels">
        <title>New insights from the biogas microbiome by comprehensive genome-resolved metagenomics of nearly 1600 species originating from multiple anaerobic digesters.</title>
        <authorList>
            <person name="Campanaro S."/>
            <person name="Treu L."/>
            <person name="Rodriguez-R L.M."/>
            <person name="Kovalovszki A."/>
            <person name="Ziels R.M."/>
            <person name="Maus I."/>
            <person name="Zhu X."/>
            <person name="Kougias P.G."/>
            <person name="Basile A."/>
            <person name="Luo G."/>
            <person name="Schluter A."/>
            <person name="Konstantinidis K.T."/>
            <person name="Angelidaki I."/>
        </authorList>
    </citation>
    <scope>NUCLEOTIDE SEQUENCE [LARGE SCALE GENOMIC DNA]</scope>
    <source>
        <strain evidence="7">AS27yjCOA_202</strain>
    </source>
</reference>
<dbReference type="SUPFAM" id="SSF56047">
    <property type="entry name" value="Ribosomal protein S8"/>
    <property type="match status" value="1"/>
</dbReference>
<keyword evidence="5" id="KW-0699">rRNA-binding</keyword>
<comment type="similarity">
    <text evidence="1 5 6">Belongs to the universal ribosomal protein uS8 family.</text>
</comment>
<dbReference type="GO" id="GO:0005840">
    <property type="term" value="C:ribosome"/>
    <property type="evidence" value="ECO:0007669"/>
    <property type="project" value="UniProtKB-KW"/>
</dbReference>
<evidence type="ECO:0000256" key="3">
    <source>
        <dbReference type="ARBA" id="ARBA00023274"/>
    </source>
</evidence>
<protein>
    <recommendedName>
        <fullName evidence="4 5">Small ribosomal subunit protein uS8</fullName>
    </recommendedName>
</protein>
<dbReference type="InterPro" id="IPR047863">
    <property type="entry name" value="Ribosomal_uS8_CS"/>
</dbReference>
<dbReference type="FunFam" id="3.30.1490.10:FF:000001">
    <property type="entry name" value="30S ribosomal protein S8"/>
    <property type="match status" value="1"/>
</dbReference>
<dbReference type="GO" id="GO:0019843">
    <property type="term" value="F:rRNA binding"/>
    <property type="evidence" value="ECO:0007669"/>
    <property type="project" value="UniProtKB-UniRule"/>
</dbReference>
<comment type="caution">
    <text evidence="7">The sequence shown here is derived from an EMBL/GenBank/DDBJ whole genome shotgun (WGS) entry which is preliminary data.</text>
</comment>
<dbReference type="Proteomes" id="UP000590542">
    <property type="component" value="Unassembled WGS sequence"/>
</dbReference>
<evidence type="ECO:0000313" key="7">
    <source>
        <dbReference type="EMBL" id="NMB91443.1"/>
    </source>
</evidence>
<dbReference type="Gene3D" id="3.30.1370.30">
    <property type="match status" value="1"/>
</dbReference>
<sequence>MSVDRISNMLSTIKNCSMSGRDFVEVSYSKECEAIAKVLEEKGFLEGVKVFKKEKSSAKMIHIGLVKENGRAKLTEVRRISKPGRRIYKGAKELKSVLQGFGVLVVSTSRGIMSGTEARKKKLGGEVLCEVY</sequence>
<dbReference type="PANTHER" id="PTHR11758">
    <property type="entry name" value="40S RIBOSOMAL PROTEIN S15A"/>
    <property type="match status" value="1"/>
</dbReference>
<dbReference type="AlphaFoldDB" id="A0A7X9HS97"/>